<comment type="caution">
    <text evidence="2">The sequence shown here is derived from an EMBL/GenBank/DDBJ whole genome shotgun (WGS) entry which is preliminary data.</text>
</comment>
<evidence type="ECO:0000313" key="3">
    <source>
        <dbReference type="Proteomes" id="UP000031364"/>
    </source>
</evidence>
<dbReference type="RefSeq" id="WP_043667232.1">
    <property type="nucleotide sequence ID" value="NZ_BDCI01000015.1"/>
</dbReference>
<feature type="transmembrane region" description="Helical" evidence="1">
    <location>
        <begin position="147"/>
        <end position="166"/>
    </location>
</feature>
<evidence type="ECO:0000256" key="1">
    <source>
        <dbReference type="SAM" id="Phobius"/>
    </source>
</evidence>
<reference evidence="2 3" key="1">
    <citation type="journal article" date="2014" name="Int. J. Syst. Evol. Microbiol.">
        <title>Nocardia vulneris sp. nov., isolated from wounds of human patients in North America.</title>
        <authorList>
            <person name="Lasker B.A."/>
            <person name="Bell M."/>
            <person name="Klenk H.P."/>
            <person name="Sproer C."/>
            <person name="Schumann C."/>
            <person name="Schumann P."/>
            <person name="Brown J.M."/>
        </authorList>
    </citation>
    <scope>NUCLEOTIDE SEQUENCE [LARGE SCALE GENOMIC DNA]</scope>
    <source>
        <strain evidence="2 3">W9851</strain>
    </source>
</reference>
<keyword evidence="1" id="KW-0812">Transmembrane</keyword>
<proteinExistence type="predicted"/>
<dbReference type="EMBL" id="JNFP01000008">
    <property type="protein sequence ID" value="KIA65352.1"/>
    <property type="molecule type" value="Genomic_DNA"/>
</dbReference>
<keyword evidence="3" id="KW-1185">Reference proteome</keyword>
<keyword evidence="1" id="KW-1133">Transmembrane helix</keyword>
<feature type="transmembrane region" description="Helical" evidence="1">
    <location>
        <begin position="120"/>
        <end position="141"/>
    </location>
</feature>
<gene>
    <name evidence="2" type="ORF">FG87_09010</name>
</gene>
<feature type="transmembrane region" description="Helical" evidence="1">
    <location>
        <begin position="65"/>
        <end position="86"/>
    </location>
</feature>
<name>A0ABR4ZIX5_9NOCA</name>
<organism evidence="2 3">
    <name type="scientific">Nocardia vulneris</name>
    <dbReference type="NCBI Taxonomy" id="1141657"/>
    <lineage>
        <taxon>Bacteria</taxon>
        <taxon>Bacillati</taxon>
        <taxon>Actinomycetota</taxon>
        <taxon>Actinomycetes</taxon>
        <taxon>Mycobacteriales</taxon>
        <taxon>Nocardiaceae</taxon>
        <taxon>Nocardia</taxon>
    </lineage>
</organism>
<feature type="transmembrane region" description="Helical" evidence="1">
    <location>
        <begin position="30"/>
        <end position="53"/>
    </location>
</feature>
<sequence>MAGSNNRYRSGFDLPFPGGWDRRAFYSYRYAVLPCCVTVVLLIPLSAVVLGLGRLVRGTADAGTLLGAAVWTAVTAGVLCALWRAWPKDAVVQASTVITGPEDQSALAIPVRLPSRIRPVALAAGGMLLIGCGAWFMAWKFGTDPSLGYLGCAGLSAAGALCLLLARHTFRPHVTRANTGILLTPRQLRTDHGAGPIALDWTDISGIHAAHVRTGPAALATAAPTNMIVVLVDDPAVLGPDDPTTTPDERFPDAGYLAYEIPHQQIDTDPTLVFHALRYYLHHGERRRELGTEAALRRFRKGHFAAPGDSGLSVEQTDPAKSG</sequence>
<protein>
    <submittedName>
        <fullName evidence="2">Uncharacterized protein</fullName>
    </submittedName>
</protein>
<dbReference type="Proteomes" id="UP000031364">
    <property type="component" value="Unassembled WGS sequence"/>
</dbReference>
<accession>A0ABR4ZIX5</accession>
<evidence type="ECO:0000313" key="2">
    <source>
        <dbReference type="EMBL" id="KIA65352.1"/>
    </source>
</evidence>
<keyword evidence="1" id="KW-0472">Membrane</keyword>